<dbReference type="HOGENOM" id="CLU_2222276_0_0_1"/>
<dbReference type="AlphaFoldDB" id="H2Y370"/>
<dbReference type="Proteomes" id="UP000008144">
    <property type="component" value="Unassembled WGS sequence"/>
</dbReference>
<accession>H2Y370</accession>
<dbReference type="InParanoid" id="H2Y370"/>
<reference evidence="1" key="2">
    <citation type="submission" date="2025-08" db="UniProtKB">
        <authorList>
            <consortium name="Ensembl"/>
        </authorList>
    </citation>
    <scope>IDENTIFICATION</scope>
</reference>
<reference evidence="1" key="3">
    <citation type="submission" date="2025-09" db="UniProtKB">
        <authorList>
            <consortium name="Ensembl"/>
        </authorList>
    </citation>
    <scope>IDENTIFICATION</scope>
</reference>
<name>H2Y370_CIOIN</name>
<reference evidence="2" key="1">
    <citation type="journal article" date="2002" name="Science">
        <title>The draft genome of Ciona intestinalis: insights into chordate and vertebrate origins.</title>
        <authorList>
            <person name="Dehal P."/>
            <person name="Satou Y."/>
            <person name="Campbell R.K."/>
            <person name="Chapman J."/>
            <person name="Degnan B."/>
            <person name="De Tomaso A."/>
            <person name="Davidson B."/>
            <person name="Di Gregorio A."/>
            <person name="Gelpke M."/>
            <person name="Goodstein D.M."/>
            <person name="Harafuji N."/>
            <person name="Hastings K.E."/>
            <person name="Ho I."/>
            <person name="Hotta K."/>
            <person name="Huang W."/>
            <person name="Kawashima T."/>
            <person name="Lemaire P."/>
            <person name="Martinez D."/>
            <person name="Meinertzhagen I.A."/>
            <person name="Necula S."/>
            <person name="Nonaka M."/>
            <person name="Putnam N."/>
            <person name="Rash S."/>
            <person name="Saiga H."/>
            <person name="Satake M."/>
            <person name="Terry A."/>
            <person name="Yamada L."/>
            <person name="Wang H.G."/>
            <person name="Awazu S."/>
            <person name="Azumi K."/>
            <person name="Boore J."/>
            <person name="Branno M."/>
            <person name="Chin-Bow S."/>
            <person name="DeSantis R."/>
            <person name="Doyle S."/>
            <person name="Francino P."/>
            <person name="Keys D.N."/>
            <person name="Haga S."/>
            <person name="Hayashi H."/>
            <person name="Hino K."/>
            <person name="Imai K.S."/>
            <person name="Inaba K."/>
            <person name="Kano S."/>
            <person name="Kobayashi K."/>
            <person name="Kobayashi M."/>
            <person name="Lee B.I."/>
            <person name="Makabe K.W."/>
            <person name="Manohar C."/>
            <person name="Matassi G."/>
            <person name="Medina M."/>
            <person name="Mochizuki Y."/>
            <person name="Mount S."/>
            <person name="Morishita T."/>
            <person name="Miura S."/>
            <person name="Nakayama A."/>
            <person name="Nishizaka S."/>
            <person name="Nomoto H."/>
            <person name="Ohta F."/>
            <person name="Oishi K."/>
            <person name="Rigoutsos I."/>
            <person name="Sano M."/>
            <person name="Sasaki A."/>
            <person name="Sasakura Y."/>
            <person name="Shoguchi E."/>
            <person name="Shin-i T."/>
            <person name="Spagnuolo A."/>
            <person name="Stainier D."/>
            <person name="Suzuki M.M."/>
            <person name="Tassy O."/>
            <person name="Takatori N."/>
            <person name="Tokuoka M."/>
            <person name="Yagi K."/>
            <person name="Yoshizaki F."/>
            <person name="Wada S."/>
            <person name="Zhang C."/>
            <person name="Hyatt P.D."/>
            <person name="Larimer F."/>
            <person name="Detter C."/>
            <person name="Doggett N."/>
            <person name="Glavina T."/>
            <person name="Hawkins T."/>
            <person name="Richardson P."/>
            <person name="Lucas S."/>
            <person name="Kohara Y."/>
            <person name="Levine M."/>
            <person name="Satoh N."/>
            <person name="Rokhsar D.S."/>
        </authorList>
    </citation>
    <scope>NUCLEOTIDE SEQUENCE [LARGE SCALE GENOMIC DNA]</scope>
</reference>
<evidence type="ECO:0000313" key="2">
    <source>
        <dbReference type="Proteomes" id="UP000008144"/>
    </source>
</evidence>
<organism evidence="1 2">
    <name type="scientific">Ciona intestinalis</name>
    <name type="common">Transparent sea squirt</name>
    <name type="synonym">Ascidia intestinalis</name>
    <dbReference type="NCBI Taxonomy" id="7719"/>
    <lineage>
        <taxon>Eukaryota</taxon>
        <taxon>Metazoa</taxon>
        <taxon>Chordata</taxon>
        <taxon>Tunicata</taxon>
        <taxon>Ascidiacea</taxon>
        <taxon>Phlebobranchia</taxon>
        <taxon>Cionidae</taxon>
        <taxon>Ciona</taxon>
    </lineage>
</organism>
<protein>
    <submittedName>
        <fullName evidence="1">Uncharacterized protein</fullName>
    </submittedName>
</protein>
<dbReference type="Ensembl" id="ENSCINT00000033149.1">
    <property type="protein sequence ID" value="ENSCINP00000036355.1"/>
    <property type="gene ID" value="ENSCING00000024351.1"/>
</dbReference>
<keyword evidence="2" id="KW-1185">Reference proteome</keyword>
<evidence type="ECO:0000313" key="1">
    <source>
        <dbReference type="Ensembl" id="ENSCINP00000036355.1"/>
    </source>
</evidence>
<sequence>MAFRVSIVGTYRAWHDCCVTNEPNVTNNMIVIHYDIIITNMTCIGLGDFLNLARAVGICRENIGEVAGGVEVVFRGLGVGTWEGVCRGLGACMGALRGVGGFTWVR</sequence>
<proteinExistence type="predicted"/>